<dbReference type="AlphaFoldDB" id="A0A9W6BSY2"/>
<name>A0A9W6BSY2_9CHLO</name>
<evidence type="ECO:0000313" key="1">
    <source>
        <dbReference type="EMBL" id="GLC57654.1"/>
    </source>
</evidence>
<proteinExistence type="predicted"/>
<sequence length="119" mass="12858">MGVAFRGDGVSCAVDAWGAAASAMGVCHCRLEVIHDLTTVHRRFGEARGIPGLDLVASAVLACVLHISISMHDSAARKRMSHQWQAGNRLAPCCKRGLIKVITACRLLPLLLLWYARLP</sequence>
<organism evidence="1 2">
    <name type="scientific">Pleodorina starrii</name>
    <dbReference type="NCBI Taxonomy" id="330485"/>
    <lineage>
        <taxon>Eukaryota</taxon>
        <taxon>Viridiplantae</taxon>
        <taxon>Chlorophyta</taxon>
        <taxon>core chlorophytes</taxon>
        <taxon>Chlorophyceae</taxon>
        <taxon>CS clade</taxon>
        <taxon>Chlamydomonadales</taxon>
        <taxon>Volvocaceae</taxon>
        <taxon>Pleodorina</taxon>
    </lineage>
</organism>
<reference evidence="1 2" key="1">
    <citation type="journal article" date="2023" name="Commun. Biol.">
        <title>Reorganization of the ancestral sex-determining regions during the evolution of trioecy in Pleodorina starrii.</title>
        <authorList>
            <person name="Takahashi K."/>
            <person name="Suzuki S."/>
            <person name="Kawai-Toyooka H."/>
            <person name="Yamamoto K."/>
            <person name="Hamaji T."/>
            <person name="Ootsuki R."/>
            <person name="Yamaguchi H."/>
            <person name="Kawachi M."/>
            <person name="Higashiyama T."/>
            <person name="Nozaki H."/>
        </authorList>
    </citation>
    <scope>NUCLEOTIDE SEQUENCE [LARGE SCALE GENOMIC DNA]</scope>
    <source>
        <strain evidence="1 2">NIES-4479</strain>
    </source>
</reference>
<gene>
    <name evidence="1" type="primary">PLEST002645</name>
    <name evidence="1" type="ORF">PLESTB_001250300</name>
</gene>
<comment type="caution">
    <text evidence="1">The sequence shown here is derived from an EMBL/GenBank/DDBJ whole genome shotgun (WGS) entry which is preliminary data.</text>
</comment>
<accession>A0A9W6BSY2</accession>
<evidence type="ECO:0000313" key="2">
    <source>
        <dbReference type="Proteomes" id="UP001165080"/>
    </source>
</evidence>
<dbReference type="EMBL" id="BRXU01000019">
    <property type="protein sequence ID" value="GLC57654.1"/>
    <property type="molecule type" value="Genomic_DNA"/>
</dbReference>
<protein>
    <submittedName>
        <fullName evidence="1">Uncharacterized protein</fullName>
    </submittedName>
</protein>
<keyword evidence="2" id="KW-1185">Reference proteome</keyword>
<dbReference type="Proteomes" id="UP001165080">
    <property type="component" value="Unassembled WGS sequence"/>
</dbReference>